<dbReference type="CDD" id="cd01577">
    <property type="entry name" value="IPMI_Swivel"/>
    <property type="match status" value="1"/>
</dbReference>
<evidence type="ECO:0000256" key="4">
    <source>
        <dbReference type="ARBA" id="ARBA00009869"/>
    </source>
</evidence>
<dbReference type="PANTHER" id="PTHR43345">
    <property type="entry name" value="3-ISOPROPYLMALATE DEHYDRATASE SMALL SUBUNIT 2-RELATED-RELATED"/>
    <property type="match status" value="1"/>
</dbReference>
<evidence type="ECO:0000256" key="5">
    <source>
        <dbReference type="ARBA" id="ARBA00011271"/>
    </source>
</evidence>
<dbReference type="AlphaFoldDB" id="A0A3A4NU48"/>
<dbReference type="Proteomes" id="UP000265882">
    <property type="component" value="Unassembled WGS sequence"/>
</dbReference>
<evidence type="ECO:0000256" key="7">
    <source>
        <dbReference type="HAMAP-Rule" id="MF_01032"/>
    </source>
</evidence>
<protein>
    <recommendedName>
        <fullName evidence="7">3-isopropylmalate dehydratase small subunit</fullName>
        <ecNumber evidence="7">4.2.1.33</ecNumber>
    </recommendedName>
    <alternativeName>
        <fullName evidence="7">Alpha-IPM isomerase</fullName>
        <shortName evidence="7">IPMI</shortName>
    </alternativeName>
    <alternativeName>
        <fullName evidence="7">Isopropylmalate isomerase</fullName>
    </alternativeName>
</protein>
<proteinExistence type="inferred from homology"/>
<comment type="similarity">
    <text evidence="4 7">Belongs to the LeuD family. LeuD type 2 subfamily.</text>
</comment>
<dbReference type="EC" id="4.2.1.33" evidence="7"/>
<keyword evidence="7" id="KW-0432">Leucine biosynthesis</keyword>
<comment type="subunit">
    <text evidence="5 7">Heterodimer of LeuC and LeuD.</text>
</comment>
<dbReference type="InterPro" id="IPR011827">
    <property type="entry name" value="LeuD_type2/HacB/DmdB"/>
</dbReference>
<keyword evidence="7" id="KW-0028">Amino-acid biosynthesis</keyword>
<comment type="function">
    <text evidence="2 7">Catalyzes the isomerization between 2-isopropylmalate and 3-isopropylmalate, via the formation of 2-isopropylmaleate.</text>
</comment>
<evidence type="ECO:0000256" key="3">
    <source>
        <dbReference type="ARBA" id="ARBA00004729"/>
    </source>
</evidence>
<dbReference type="Gene3D" id="3.20.19.10">
    <property type="entry name" value="Aconitase, domain 4"/>
    <property type="match status" value="1"/>
</dbReference>
<reference evidence="9 10" key="1">
    <citation type="journal article" date="2017" name="ISME J.">
        <title>Energy and carbon metabolisms in a deep terrestrial subsurface fluid microbial community.</title>
        <authorList>
            <person name="Momper L."/>
            <person name="Jungbluth S.P."/>
            <person name="Lee M.D."/>
            <person name="Amend J.P."/>
        </authorList>
    </citation>
    <scope>NUCLEOTIDE SEQUENCE [LARGE SCALE GENOMIC DNA]</scope>
    <source>
        <strain evidence="9">SURF_5</strain>
    </source>
</reference>
<comment type="catalytic activity">
    <reaction evidence="1 7">
        <text>(2R,3S)-3-isopropylmalate = (2S)-2-isopropylmalate</text>
        <dbReference type="Rhea" id="RHEA:32287"/>
        <dbReference type="ChEBI" id="CHEBI:1178"/>
        <dbReference type="ChEBI" id="CHEBI:35121"/>
        <dbReference type="EC" id="4.2.1.33"/>
    </reaction>
</comment>
<keyword evidence="7" id="KW-0100">Branched-chain amino acid biosynthesis</keyword>
<dbReference type="InterPro" id="IPR000573">
    <property type="entry name" value="AconitaseA/IPMdHydase_ssu_swvl"/>
</dbReference>
<evidence type="ECO:0000259" key="8">
    <source>
        <dbReference type="Pfam" id="PF00694"/>
    </source>
</evidence>
<evidence type="ECO:0000256" key="2">
    <source>
        <dbReference type="ARBA" id="ARBA00002695"/>
    </source>
</evidence>
<dbReference type="SUPFAM" id="SSF52016">
    <property type="entry name" value="LeuD/IlvD-like"/>
    <property type="match status" value="1"/>
</dbReference>
<dbReference type="PANTHER" id="PTHR43345:SF2">
    <property type="entry name" value="3-ISOPROPYLMALATE DEHYDRATASE SMALL SUBUNIT 1"/>
    <property type="match status" value="1"/>
</dbReference>
<dbReference type="GO" id="GO:0009098">
    <property type="term" value="P:L-leucine biosynthetic process"/>
    <property type="evidence" value="ECO:0007669"/>
    <property type="project" value="UniProtKB-UniRule"/>
</dbReference>
<dbReference type="HAMAP" id="MF_01032">
    <property type="entry name" value="LeuD_type2"/>
    <property type="match status" value="1"/>
</dbReference>
<dbReference type="GO" id="GO:0003861">
    <property type="term" value="F:3-isopropylmalate dehydratase activity"/>
    <property type="evidence" value="ECO:0007669"/>
    <property type="project" value="UniProtKB-UniRule"/>
</dbReference>
<dbReference type="InterPro" id="IPR050075">
    <property type="entry name" value="LeuD"/>
</dbReference>
<dbReference type="InterPro" id="IPR033940">
    <property type="entry name" value="IPMI_Swivel"/>
</dbReference>
<evidence type="ECO:0000256" key="6">
    <source>
        <dbReference type="ARBA" id="ARBA00023239"/>
    </source>
</evidence>
<feature type="domain" description="Aconitase A/isopropylmalate dehydratase small subunit swivel" evidence="8">
    <location>
        <begin position="45"/>
        <end position="102"/>
    </location>
</feature>
<dbReference type="UniPathway" id="UPA00048">
    <property type="reaction ID" value="UER00071"/>
</dbReference>
<dbReference type="InterPro" id="IPR015928">
    <property type="entry name" value="Aconitase/3IPM_dehydase_swvl"/>
</dbReference>
<dbReference type="EMBL" id="QZKU01000056">
    <property type="protein sequence ID" value="RJP22552.1"/>
    <property type="molecule type" value="Genomic_DNA"/>
</dbReference>
<sequence length="163" mass="17900">MERLKIRGKTWTFGDNVDTDQITPSQYMDLPVEEMSRHVLEPVDPDFAKKFQPGEIIVGGSNFGCGSSRETAPEALKYIGVAAVVAENFGRIFFRNSIAIGLPVLVCPHVSREITQGDEIEIDLDAAQVTILKNKKTLPGLPLNAMMLTSLKKGGIMKLLVEI</sequence>
<keyword evidence="6 7" id="KW-0456">Lyase</keyword>
<dbReference type="NCBIfam" id="TIGR02087">
    <property type="entry name" value="LEUD_arch"/>
    <property type="match status" value="1"/>
</dbReference>
<accession>A0A3A4NU48</accession>
<dbReference type="Pfam" id="PF00694">
    <property type="entry name" value="Aconitase_C"/>
    <property type="match status" value="1"/>
</dbReference>
<name>A0A3A4NU48_ABYX5</name>
<gene>
    <name evidence="7" type="primary">leuD</name>
    <name evidence="9" type="ORF">C4520_08065</name>
</gene>
<evidence type="ECO:0000313" key="10">
    <source>
        <dbReference type="Proteomes" id="UP000265882"/>
    </source>
</evidence>
<organism evidence="9 10">
    <name type="scientific">Abyssobacteria bacterium (strain SURF_5)</name>
    <dbReference type="NCBI Taxonomy" id="2093360"/>
    <lineage>
        <taxon>Bacteria</taxon>
        <taxon>Pseudomonadati</taxon>
        <taxon>Candidatus Hydrogenedentota</taxon>
        <taxon>Candidatus Abyssobacteria</taxon>
    </lineage>
</organism>
<comment type="pathway">
    <text evidence="3 7">Amino-acid biosynthesis; L-leucine biosynthesis; L-leucine from 3-methyl-2-oxobutanoate: step 2/4.</text>
</comment>
<evidence type="ECO:0000256" key="1">
    <source>
        <dbReference type="ARBA" id="ARBA00000491"/>
    </source>
</evidence>
<comment type="caution">
    <text evidence="9">The sequence shown here is derived from an EMBL/GenBank/DDBJ whole genome shotgun (WGS) entry which is preliminary data.</text>
</comment>
<evidence type="ECO:0000313" key="9">
    <source>
        <dbReference type="EMBL" id="RJP22552.1"/>
    </source>
</evidence>